<evidence type="ECO:0000313" key="1">
    <source>
        <dbReference type="EMBL" id="MBF7128136.1"/>
    </source>
</evidence>
<gene>
    <name evidence="1" type="ORF">ITQ97_10170</name>
</gene>
<dbReference type="EMBL" id="JADOFV010000010">
    <property type="protein sequence ID" value="MBF7128136.1"/>
    <property type="molecule type" value="Genomic_DNA"/>
</dbReference>
<organism evidence="1 2">
    <name type="scientific">Pediococcus pentosaceus</name>
    <dbReference type="NCBI Taxonomy" id="1255"/>
    <lineage>
        <taxon>Bacteria</taxon>
        <taxon>Bacillati</taxon>
        <taxon>Bacillota</taxon>
        <taxon>Bacilli</taxon>
        <taxon>Lactobacillales</taxon>
        <taxon>Lactobacillaceae</taxon>
        <taxon>Pediococcus</taxon>
    </lineage>
</organism>
<keyword evidence="1" id="KW-0808">Transferase</keyword>
<keyword evidence="1" id="KW-0489">Methyltransferase</keyword>
<dbReference type="InterPro" id="IPR029063">
    <property type="entry name" value="SAM-dependent_MTases_sf"/>
</dbReference>
<dbReference type="GO" id="GO:0032259">
    <property type="term" value="P:methylation"/>
    <property type="evidence" value="ECO:0007669"/>
    <property type="project" value="UniProtKB-KW"/>
</dbReference>
<dbReference type="AlphaFoldDB" id="A0AA40XAS0"/>
<comment type="caution">
    <text evidence="1">The sequence shown here is derived from an EMBL/GenBank/DDBJ whole genome shotgun (WGS) entry which is preliminary data.</text>
</comment>
<evidence type="ECO:0000313" key="2">
    <source>
        <dbReference type="Proteomes" id="UP000743107"/>
    </source>
</evidence>
<dbReference type="Gene3D" id="3.40.50.150">
    <property type="entry name" value="Vaccinia Virus protein VP39"/>
    <property type="match status" value="1"/>
</dbReference>
<dbReference type="Proteomes" id="UP000743107">
    <property type="component" value="Unassembled WGS sequence"/>
</dbReference>
<protein>
    <submittedName>
        <fullName evidence="1">Modification methylase</fullName>
    </submittedName>
</protein>
<dbReference type="GO" id="GO:0008168">
    <property type="term" value="F:methyltransferase activity"/>
    <property type="evidence" value="ECO:0007669"/>
    <property type="project" value="UniProtKB-KW"/>
</dbReference>
<feature type="non-terminal residue" evidence="1">
    <location>
        <position position="1"/>
    </location>
</feature>
<accession>A0AA40XAS0</accession>
<proteinExistence type="predicted"/>
<reference evidence="1" key="1">
    <citation type="submission" date="2020-11" db="EMBL/GenBank/DDBJ databases">
        <title>Antibiotic susceptibility profiles of Pediococcus pentosaceus from various origins and their implications for the safety assessment of strains with food-technology applications.</title>
        <authorList>
            <person name="Shani N."/>
            <person name="Oberhaensli S."/>
            <person name="Arias E."/>
        </authorList>
    </citation>
    <scope>NUCLEOTIDE SEQUENCE</scope>
    <source>
        <strain evidence="1">FAM 19164</strain>
    </source>
</reference>
<name>A0AA40XAS0_PEDPE</name>
<sequence length="65" mass="7915">EYELLNYLERLDNTGRKFLLSNTVIHKGQRNEMLLDWVERKGFDMQTVGREGRRFPRQEVLIKNY</sequence>